<dbReference type="InterPro" id="IPR001606">
    <property type="entry name" value="ARID_dom"/>
</dbReference>
<dbReference type="SUPFAM" id="SSF46774">
    <property type="entry name" value="ARID-like"/>
    <property type="match status" value="1"/>
</dbReference>
<dbReference type="Pfam" id="PF01388">
    <property type="entry name" value="ARID"/>
    <property type="match status" value="1"/>
</dbReference>
<evidence type="ECO:0000259" key="2">
    <source>
        <dbReference type="PROSITE" id="PS51011"/>
    </source>
</evidence>
<gene>
    <name evidence="3" type="ORF">CDL12_08741</name>
</gene>
<dbReference type="PANTHER" id="PTHR46410">
    <property type="entry name" value="AT-RICH INTERACTIVE DOMAIN-CONTAINING PROTEIN 2"/>
    <property type="match status" value="1"/>
</dbReference>
<sequence>MEGWLKRDNGSSVEESLDTPQTQVHFDFESHKKANSLFNQFVKAFLKEVFGVSCYRPLPPVIGEGQEVDLFKLHSVVRNRGGYSKVSENGLWSSVAIECGFDLITGAALKLVYVKYLYTLDRWLLKINDKKEKNTRVKEVQICFSGHLMELESDLKVFLSGITDIVKEEKFVEFKKRSLEGGPDDKGFMKLNVNDKNVNEKQSIDKGGDDEEDPVVRKRKRESCVSMLNWLIKVAKDPCDPAIDPLPKRHKWKCYGSELEWKQVLLVREAMLLKKNVDASSQQSVLQKKQKMHPSMYEDDQCGSERLRCSRRLLTAKDSSRKTQVQHSGDSSSSGCQSDDEFFDNKSDSTADSDNFWFNCRRQKRVPIGPSLQADLPKFCGDDYEGDSKWLATKIWPLDTSEQKKSCLIERDPIGKGRQESCGCEFSGSPECVRFHIREKMMKIRLELGSAFYKWKFDNMGEIVALSWTNKDENKFRNIVESNRLSSEKYFWDELFKFFPEKGREALVSYYFNVFLLRRRIHHNRSNAGNIDSDDEESEFGPIANRFGQMAATSPGSIFCSPKKSHLNSK</sequence>
<dbReference type="EMBL" id="NKXS01001442">
    <property type="protein sequence ID" value="PIN18587.1"/>
    <property type="molecule type" value="Genomic_DNA"/>
</dbReference>
<dbReference type="Gene3D" id="1.10.150.60">
    <property type="entry name" value="ARID DNA-binding domain"/>
    <property type="match status" value="1"/>
</dbReference>
<feature type="region of interest" description="Disordered" evidence="1">
    <location>
        <begin position="281"/>
        <end position="303"/>
    </location>
</feature>
<dbReference type="STRING" id="429701.A0A2G9HM36"/>
<evidence type="ECO:0000256" key="1">
    <source>
        <dbReference type="SAM" id="MobiDB-lite"/>
    </source>
</evidence>
<proteinExistence type="predicted"/>
<dbReference type="AlphaFoldDB" id="A0A2G9HM36"/>
<name>A0A2G9HM36_9LAMI</name>
<evidence type="ECO:0000313" key="3">
    <source>
        <dbReference type="EMBL" id="PIN18587.1"/>
    </source>
</evidence>
<evidence type="ECO:0000313" key="4">
    <source>
        <dbReference type="Proteomes" id="UP000231279"/>
    </source>
</evidence>
<feature type="compositionally biased region" description="Low complexity" evidence="1">
    <location>
        <begin position="328"/>
        <end position="337"/>
    </location>
</feature>
<dbReference type="PROSITE" id="PS51011">
    <property type="entry name" value="ARID"/>
    <property type="match status" value="1"/>
</dbReference>
<dbReference type="SMART" id="SM01014">
    <property type="entry name" value="ARID"/>
    <property type="match status" value="1"/>
</dbReference>
<dbReference type="GO" id="GO:0003677">
    <property type="term" value="F:DNA binding"/>
    <property type="evidence" value="ECO:0007669"/>
    <property type="project" value="InterPro"/>
</dbReference>
<dbReference type="SMART" id="SM00501">
    <property type="entry name" value="BRIGHT"/>
    <property type="match status" value="1"/>
</dbReference>
<comment type="caution">
    <text evidence="3">The sequence shown here is derived from an EMBL/GenBank/DDBJ whole genome shotgun (WGS) entry which is preliminary data.</text>
</comment>
<reference evidence="4" key="1">
    <citation type="journal article" date="2018" name="Gigascience">
        <title>Genome assembly of the Pink Ipe (Handroanthus impetiginosus, Bignoniaceae), a highly valued, ecologically keystone Neotropical timber forest tree.</title>
        <authorList>
            <person name="Silva-Junior O.B."/>
            <person name="Grattapaglia D."/>
            <person name="Novaes E."/>
            <person name="Collevatti R.G."/>
        </authorList>
    </citation>
    <scope>NUCLEOTIDE SEQUENCE [LARGE SCALE GENOMIC DNA]</scope>
    <source>
        <strain evidence="4">cv. UFG-1</strain>
    </source>
</reference>
<accession>A0A2G9HM36</accession>
<dbReference type="CDD" id="cd16100">
    <property type="entry name" value="ARID"/>
    <property type="match status" value="1"/>
</dbReference>
<dbReference type="Proteomes" id="UP000231279">
    <property type="component" value="Unassembled WGS sequence"/>
</dbReference>
<dbReference type="OrthoDB" id="1938591at2759"/>
<protein>
    <recommendedName>
        <fullName evidence="2">ARID domain-containing protein</fullName>
    </recommendedName>
</protein>
<dbReference type="PANTHER" id="PTHR46410:SF1">
    <property type="entry name" value="AT-RICH INTERACTIVE DOMAIN-CONTAINING PROTEIN 1"/>
    <property type="match status" value="1"/>
</dbReference>
<feature type="region of interest" description="Disordered" evidence="1">
    <location>
        <begin position="317"/>
        <end position="339"/>
    </location>
</feature>
<organism evidence="3 4">
    <name type="scientific">Handroanthus impetiginosus</name>
    <dbReference type="NCBI Taxonomy" id="429701"/>
    <lineage>
        <taxon>Eukaryota</taxon>
        <taxon>Viridiplantae</taxon>
        <taxon>Streptophyta</taxon>
        <taxon>Embryophyta</taxon>
        <taxon>Tracheophyta</taxon>
        <taxon>Spermatophyta</taxon>
        <taxon>Magnoliopsida</taxon>
        <taxon>eudicotyledons</taxon>
        <taxon>Gunneridae</taxon>
        <taxon>Pentapetalae</taxon>
        <taxon>asterids</taxon>
        <taxon>lamiids</taxon>
        <taxon>Lamiales</taxon>
        <taxon>Bignoniaceae</taxon>
        <taxon>Crescentiina</taxon>
        <taxon>Tabebuia alliance</taxon>
        <taxon>Handroanthus</taxon>
    </lineage>
</organism>
<keyword evidence="4" id="KW-1185">Reference proteome</keyword>
<dbReference type="InterPro" id="IPR036431">
    <property type="entry name" value="ARID_dom_sf"/>
</dbReference>
<feature type="domain" description="ARID" evidence="2">
    <location>
        <begin position="32"/>
        <end position="125"/>
    </location>
</feature>